<protein>
    <submittedName>
        <fullName evidence="1">Uncharacterized protein</fullName>
    </submittedName>
</protein>
<name>A0ACC1IYK2_9FUNG</name>
<accession>A0ACC1IYK2</accession>
<reference evidence="1" key="1">
    <citation type="submission" date="2022-07" db="EMBL/GenBank/DDBJ databases">
        <title>Phylogenomic reconstructions and comparative analyses of Kickxellomycotina fungi.</title>
        <authorList>
            <person name="Reynolds N.K."/>
            <person name="Stajich J.E."/>
            <person name="Barry K."/>
            <person name="Grigoriev I.V."/>
            <person name="Crous P."/>
            <person name="Smith M.E."/>
        </authorList>
    </citation>
    <scope>NUCLEOTIDE SEQUENCE</scope>
    <source>
        <strain evidence="1">NRRL 5244</strain>
    </source>
</reference>
<evidence type="ECO:0000313" key="1">
    <source>
        <dbReference type="EMBL" id="KAJ1930960.1"/>
    </source>
</evidence>
<sequence>MDVSQWTWLATDTRLAADITDAIMFVEGTVNEDTHSLFLRRLYETVPMERLAHYLRDGRYAEAGQFAEECGIPMSRVYRTRLEELAKNSSHATANLCTSEEISLFTDNVLEMLQQLDEEGSQDSEFAIDICLRLSVPSYADTRRLLQHAQQLAIEFNSPRRTVVEKTIQRLGTWLMLGRATSNASQFSADGWHAFREADLAADLRSYIAKGNISCASTVWRRHQDDERMVTDIAGAIQGAPLNINTQALATWLRQEVLPVIHSAQQWHDVAAWIEQRARSLEAKQRKPYDALALVELLDIGSWSACQGSNGGQDSRTLTEGQFTVTPQSFIDSSQRMSQWMLGLAQFSGKD</sequence>
<feature type="non-terminal residue" evidence="1">
    <location>
        <position position="351"/>
    </location>
</feature>
<dbReference type="EMBL" id="JANBPW010006249">
    <property type="protein sequence ID" value="KAJ1930960.1"/>
    <property type="molecule type" value="Genomic_DNA"/>
</dbReference>
<comment type="caution">
    <text evidence="1">The sequence shown here is derived from an EMBL/GenBank/DDBJ whole genome shotgun (WGS) entry which is preliminary data.</text>
</comment>
<gene>
    <name evidence="1" type="ORF">FBU59_006871</name>
</gene>
<dbReference type="Proteomes" id="UP001150603">
    <property type="component" value="Unassembled WGS sequence"/>
</dbReference>
<proteinExistence type="predicted"/>
<evidence type="ECO:0000313" key="2">
    <source>
        <dbReference type="Proteomes" id="UP001150603"/>
    </source>
</evidence>
<organism evidence="1 2">
    <name type="scientific">Linderina macrospora</name>
    <dbReference type="NCBI Taxonomy" id="4868"/>
    <lineage>
        <taxon>Eukaryota</taxon>
        <taxon>Fungi</taxon>
        <taxon>Fungi incertae sedis</taxon>
        <taxon>Zoopagomycota</taxon>
        <taxon>Kickxellomycotina</taxon>
        <taxon>Kickxellomycetes</taxon>
        <taxon>Kickxellales</taxon>
        <taxon>Kickxellaceae</taxon>
        <taxon>Linderina</taxon>
    </lineage>
</organism>
<keyword evidence="2" id="KW-1185">Reference proteome</keyword>